<dbReference type="AlphaFoldDB" id="A0A131YV84"/>
<name>A0A131YV84_RHIAP</name>
<reference evidence="2" key="1">
    <citation type="journal article" date="2016" name="Ticks Tick Borne Dis.">
        <title>De novo assembly and annotation of the salivary gland transcriptome of Rhipicephalus appendiculatus male and female ticks during blood feeding.</title>
        <authorList>
            <person name="de Castro M.H."/>
            <person name="de Klerk D."/>
            <person name="Pienaar R."/>
            <person name="Latif A.A."/>
            <person name="Rees D.J."/>
            <person name="Mans B.J."/>
        </authorList>
    </citation>
    <scope>NUCLEOTIDE SEQUENCE</scope>
    <source>
        <tissue evidence="2">Salivary glands</tissue>
    </source>
</reference>
<feature type="chain" id="PRO_5007286198" description="Pancreatic trypsin inhibitor" evidence="1">
    <location>
        <begin position="23"/>
        <end position="82"/>
    </location>
</feature>
<keyword evidence="1" id="KW-0732">Signal</keyword>
<evidence type="ECO:0000256" key="1">
    <source>
        <dbReference type="SAM" id="SignalP"/>
    </source>
</evidence>
<evidence type="ECO:0000313" key="2">
    <source>
        <dbReference type="EMBL" id="JAP81821.1"/>
    </source>
</evidence>
<dbReference type="EMBL" id="GEDV01006736">
    <property type="protein sequence ID" value="JAP81821.1"/>
    <property type="molecule type" value="Transcribed_RNA"/>
</dbReference>
<sequence>MKELTFALVILLAFDPILVVHGTNSCYEPAHGCPRVTKGKGREVWLQLRGKSTCYKISTSGCTGHGFPKLWDCLNWCVGGGD</sequence>
<accession>A0A131YV84</accession>
<evidence type="ECO:0008006" key="3">
    <source>
        <dbReference type="Google" id="ProtNLM"/>
    </source>
</evidence>
<feature type="signal peptide" evidence="1">
    <location>
        <begin position="1"/>
        <end position="22"/>
    </location>
</feature>
<protein>
    <recommendedName>
        <fullName evidence="3">Pancreatic trypsin inhibitor</fullName>
    </recommendedName>
</protein>
<proteinExistence type="predicted"/>
<organism evidence="2">
    <name type="scientific">Rhipicephalus appendiculatus</name>
    <name type="common">Brown ear tick</name>
    <dbReference type="NCBI Taxonomy" id="34631"/>
    <lineage>
        <taxon>Eukaryota</taxon>
        <taxon>Metazoa</taxon>
        <taxon>Ecdysozoa</taxon>
        <taxon>Arthropoda</taxon>
        <taxon>Chelicerata</taxon>
        <taxon>Arachnida</taxon>
        <taxon>Acari</taxon>
        <taxon>Parasitiformes</taxon>
        <taxon>Ixodida</taxon>
        <taxon>Ixodoidea</taxon>
        <taxon>Ixodidae</taxon>
        <taxon>Rhipicephalinae</taxon>
        <taxon>Rhipicephalus</taxon>
        <taxon>Rhipicephalus</taxon>
    </lineage>
</organism>